<sequence length="51" mass="6037">MVKPDAVHRLGEIVDVIQSRDFEVSQMKMVQLTRLQAATFYREHEGRPFFE</sequence>
<evidence type="ECO:0000256" key="5">
    <source>
        <dbReference type="ARBA" id="ARBA00022840"/>
    </source>
</evidence>
<evidence type="ECO:0000313" key="9">
    <source>
        <dbReference type="Proteomes" id="UP000324222"/>
    </source>
</evidence>
<keyword evidence="2" id="KW-0808">Transferase</keyword>
<proteinExistence type="inferred from homology"/>
<dbReference type="GO" id="GO:0005524">
    <property type="term" value="F:ATP binding"/>
    <property type="evidence" value="ECO:0007669"/>
    <property type="project" value="UniProtKB-KW"/>
</dbReference>
<dbReference type="Gene3D" id="3.30.70.141">
    <property type="entry name" value="Nucleoside diphosphate kinase-like domain"/>
    <property type="match status" value="1"/>
</dbReference>
<dbReference type="OrthoDB" id="270127at2759"/>
<dbReference type="GO" id="GO:0016301">
    <property type="term" value="F:kinase activity"/>
    <property type="evidence" value="ECO:0007669"/>
    <property type="project" value="UniProtKB-KW"/>
</dbReference>
<gene>
    <name evidence="8" type="primary">ndk</name>
    <name evidence="8" type="ORF">E2C01_086058</name>
</gene>
<evidence type="ECO:0000256" key="2">
    <source>
        <dbReference type="ARBA" id="ARBA00022679"/>
    </source>
</evidence>
<dbReference type="InterPro" id="IPR034907">
    <property type="entry name" value="NDK-like_dom"/>
</dbReference>
<dbReference type="PROSITE" id="PS51374">
    <property type="entry name" value="NDPK_LIKE"/>
    <property type="match status" value="1"/>
</dbReference>
<organism evidence="8 9">
    <name type="scientific">Portunus trituberculatus</name>
    <name type="common">Swimming crab</name>
    <name type="synonym">Neptunus trituberculatus</name>
    <dbReference type="NCBI Taxonomy" id="210409"/>
    <lineage>
        <taxon>Eukaryota</taxon>
        <taxon>Metazoa</taxon>
        <taxon>Ecdysozoa</taxon>
        <taxon>Arthropoda</taxon>
        <taxon>Crustacea</taxon>
        <taxon>Multicrustacea</taxon>
        <taxon>Malacostraca</taxon>
        <taxon>Eumalacostraca</taxon>
        <taxon>Eucarida</taxon>
        <taxon>Decapoda</taxon>
        <taxon>Pleocyemata</taxon>
        <taxon>Brachyura</taxon>
        <taxon>Eubrachyura</taxon>
        <taxon>Portunoidea</taxon>
        <taxon>Portunidae</taxon>
        <taxon>Portuninae</taxon>
        <taxon>Portunus</taxon>
    </lineage>
</organism>
<evidence type="ECO:0000256" key="3">
    <source>
        <dbReference type="ARBA" id="ARBA00022741"/>
    </source>
</evidence>
<dbReference type="EMBL" id="VSRR010086386">
    <property type="protein sequence ID" value="MPC91045.1"/>
    <property type="molecule type" value="Genomic_DNA"/>
</dbReference>
<dbReference type="SUPFAM" id="SSF54919">
    <property type="entry name" value="Nucleoside diphosphate kinase, NDK"/>
    <property type="match status" value="1"/>
</dbReference>
<dbReference type="PANTHER" id="PTHR46161:SF3">
    <property type="entry name" value="NUCLEOSIDE DIPHOSPHATE KINASE DDB_G0292928-RELATED"/>
    <property type="match status" value="1"/>
</dbReference>
<dbReference type="Proteomes" id="UP000324222">
    <property type="component" value="Unassembled WGS sequence"/>
</dbReference>
<keyword evidence="4 8" id="KW-0418">Kinase</keyword>
<dbReference type="PANTHER" id="PTHR46161">
    <property type="entry name" value="NUCLEOSIDE DIPHOSPHATE KINASE"/>
    <property type="match status" value="1"/>
</dbReference>
<name>A0A5B7J8M6_PORTR</name>
<evidence type="ECO:0000313" key="8">
    <source>
        <dbReference type="EMBL" id="MPC91045.1"/>
    </source>
</evidence>
<evidence type="ECO:0000256" key="4">
    <source>
        <dbReference type="ARBA" id="ARBA00022777"/>
    </source>
</evidence>
<evidence type="ECO:0000256" key="1">
    <source>
        <dbReference type="ARBA" id="ARBA00008142"/>
    </source>
</evidence>
<keyword evidence="9" id="KW-1185">Reference proteome</keyword>
<accession>A0A5B7J8M6</accession>
<comment type="similarity">
    <text evidence="1 6">Belongs to the NDK family.</text>
</comment>
<reference evidence="8 9" key="1">
    <citation type="submission" date="2019-05" db="EMBL/GenBank/DDBJ databases">
        <title>Another draft genome of Portunus trituberculatus and its Hox gene families provides insights of decapod evolution.</title>
        <authorList>
            <person name="Jeong J.-H."/>
            <person name="Song I."/>
            <person name="Kim S."/>
            <person name="Choi T."/>
            <person name="Kim D."/>
            <person name="Ryu S."/>
            <person name="Kim W."/>
        </authorList>
    </citation>
    <scope>NUCLEOTIDE SEQUENCE [LARGE SCALE GENOMIC DNA]</scope>
    <source>
        <tissue evidence="8">Muscle</tissue>
    </source>
</reference>
<dbReference type="InterPro" id="IPR036850">
    <property type="entry name" value="NDK-like_dom_sf"/>
</dbReference>
<feature type="domain" description="Nucleoside diphosphate kinase-like" evidence="7">
    <location>
        <begin position="1"/>
        <end position="51"/>
    </location>
</feature>
<protein>
    <submittedName>
        <fullName evidence="8">Nucleoside diphosphate kinase</fullName>
    </submittedName>
</protein>
<dbReference type="AlphaFoldDB" id="A0A5B7J8M6"/>
<dbReference type="Pfam" id="PF00334">
    <property type="entry name" value="NDK"/>
    <property type="match status" value="1"/>
</dbReference>
<keyword evidence="5" id="KW-0067">ATP-binding</keyword>
<evidence type="ECO:0000256" key="6">
    <source>
        <dbReference type="PROSITE-ProRule" id="PRU00706"/>
    </source>
</evidence>
<comment type="caution">
    <text evidence="8">The sequence shown here is derived from an EMBL/GenBank/DDBJ whole genome shotgun (WGS) entry which is preliminary data.</text>
</comment>
<comment type="caution">
    <text evidence="6">Lacks conserved residue(s) required for the propagation of feature annotation.</text>
</comment>
<evidence type="ECO:0000259" key="7">
    <source>
        <dbReference type="Pfam" id="PF00334"/>
    </source>
</evidence>
<keyword evidence="3" id="KW-0547">Nucleotide-binding</keyword>